<reference evidence="3" key="1">
    <citation type="submission" date="2018-03" db="EMBL/GenBank/DDBJ databases">
        <authorList>
            <person name="Blom J."/>
        </authorList>
    </citation>
    <scope>NUCLEOTIDE SEQUENCE [LARGE SCALE GENOMIC DNA]</scope>
    <source>
        <strain evidence="3">KPC-SM-21</strain>
    </source>
</reference>
<dbReference type="AlphaFoldDB" id="A0A2U3MXV6"/>
<keyword evidence="1" id="KW-1133">Transmembrane helix</keyword>
<keyword evidence="3" id="KW-1185">Reference proteome</keyword>
<evidence type="ECO:0000313" key="2">
    <source>
        <dbReference type="EMBL" id="SPL70268.1"/>
    </source>
</evidence>
<feature type="transmembrane region" description="Helical" evidence="1">
    <location>
        <begin position="38"/>
        <end position="64"/>
    </location>
</feature>
<keyword evidence="1" id="KW-0812">Transmembrane</keyword>
<sequence>MTLQYSKKQIFKALLFAPLPLLFFMALFFIIANHQFSLYQISVALVGHAIVYLAYCILTIPFSFTISFFLSYLQALNLLTICIFSLFFANFFFLIMGWVHTGIIPHQWWKSYLNPLSIFMSLFPGICYWLFLIGATDKERK</sequence>
<feature type="transmembrane region" description="Helical" evidence="1">
    <location>
        <begin position="112"/>
        <end position="135"/>
    </location>
</feature>
<dbReference type="Proteomes" id="UP000245974">
    <property type="component" value="Unassembled WGS sequence"/>
</dbReference>
<evidence type="ECO:0000313" key="3">
    <source>
        <dbReference type="Proteomes" id="UP000245974"/>
    </source>
</evidence>
<name>A0A2U3MXV6_9GAMM</name>
<accession>A0A2U3MXV6</accession>
<dbReference type="EMBL" id="OOGT01000050">
    <property type="protein sequence ID" value="SPL70268.1"/>
    <property type="molecule type" value="Genomic_DNA"/>
</dbReference>
<feature type="transmembrane region" description="Helical" evidence="1">
    <location>
        <begin position="12"/>
        <end position="32"/>
    </location>
</feature>
<evidence type="ECO:0000256" key="1">
    <source>
        <dbReference type="SAM" id="Phobius"/>
    </source>
</evidence>
<dbReference type="InParanoid" id="A0A2U3MXV6"/>
<organism evidence="2 3">
    <name type="scientific">Acinetobacter stercoris</name>
    <dbReference type="NCBI Taxonomy" id="2126983"/>
    <lineage>
        <taxon>Bacteria</taxon>
        <taxon>Pseudomonadati</taxon>
        <taxon>Pseudomonadota</taxon>
        <taxon>Gammaproteobacteria</taxon>
        <taxon>Moraxellales</taxon>
        <taxon>Moraxellaceae</taxon>
        <taxon>Acinetobacter</taxon>
    </lineage>
</organism>
<feature type="transmembrane region" description="Helical" evidence="1">
    <location>
        <begin position="76"/>
        <end position="100"/>
    </location>
</feature>
<proteinExistence type="predicted"/>
<gene>
    <name evidence="2" type="ORF">KPC_1446</name>
</gene>
<protein>
    <submittedName>
        <fullName evidence="2">Uncharacterized protein</fullName>
    </submittedName>
</protein>
<keyword evidence="1" id="KW-0472">Membrane</keyword>